<gene>
    <name evidence="1" type="ORF">BLSMQ_2019</name>
</gene>
<protein>
    <submittedName>
        <fullName evidence="1">Uncharacterized protein</fullName>
    </submittedName>
</protein>
<sequence>MNGAVASALRVGSADTGDERYEADIKMGQHGVFFWDAAITASGGWISVAFRAG</sequence>
<organism evidence="1 2">
    <name type="scientific">Brevibacterium aurantiacum</name>
    <dbReference type="NCBI Taxonomy" id="273384"/>
    <lineage>
        <taxon>Bacteria</taxon>
        <taxon>Bacillati</taxon>
        <taxon>Actinomycetota</taxon>
        <taxon>Actinomycetes</taxon>
        <taxon>Micrococcales</taxon>
        <taxon>Brevibacteriaceae</taxon>
        <taxon>Brevibacterium</taxon>
    </lineage>
</organism>
<name>A0A1D7W3X0_BREAU</name>
<evidence type="ECO:0000313" key="1">
    <source>
        <dbReference type="EMBL" id="AOP53729.1"/>
    </source>
</evidence>
<dbReference type="AlphaFoldDB" id="A0A1D7W3X0"/>
<evidence type="ECO:0000313" key="2">
    <source>
        <dbReference type="Proteomes" id="UP000094793"/>
    </source>
</evidence>
<dbReference type="KEGG" id="blin:BLSMQ_2019"/>
<accession>A0A1D7W3X0</accession>
<dbReference type="Proteomes" id="UP000094793">
    <property type="component" value="Chromosome"/>
</dbReference>
<proteinExistence type="predicted"/>
<dbReference type="EMBL" id="CP017150">
    <property type="protein sequence ID" value="AOP53729.1"/>
    <property type="molecule type" value="Genomic_DNA"/>
</dbReference>
<reference evidence="2" key="1">
    <citation type="submission" date="2016-09" db="EMBL/GenBank/DDBJ databases">
        <title>Complete Genome Sequence of Brevibacterium linens SMQ-1335.</title>
        <authorList>
            <person name="de Melo A.G."/>
            <person name="Labrie S.J."/>
            <person name="Dumaresq J."/>
            <person name="Roberts R.J."/>
            <person name="Tremblay D.M."/>
            <person name="Moineau S."/>
        </authorList>
    </citation>
    <scope>NUCLEOTIDE SEQUENCE [LARGE SCALE GENOMIC DNA]</scope>
    <source>
        <strain evidence="2">SMQ-1335</strain>
    </source>
</reference>